<sequence>MPVYSFLCGNCGAFDRYRTISESGDPMNCPSCHNPGERIYTAPGIIKTSSALRSRMERGAEGRIVKREAGSQRSQSESGLPAAAKPQFVSGRPWMIGH</sequence>
<feature type="domain" description="Putative regulatory protein FmdB zinc ribbon" evidence="2">
    <location>
        <begin position="1"/>
        <end position="41"/>
    </location>
</feature>
<keyword evidence="4" id="KW-1185">Reference proteome</keyword>
<dbReference type="EMBL" id="JAYJLD010000001">
    <property type="protein sequence ID" value="MEB3100145.1"/>
    <property type="molecule type" value="Genomic_DNA"/>
</dbReference>
<proteinExistence type="predicted"/>
<evidence type="ECO:0000313" key="4">
    <source>
        <dbReference type="Proteomes" id="UP001310386"/>
    </source>
</evidence>
<accession>A0ABU5ZCA6</accession>
<reference evidence="3" key="1">
    <citation type="submission" date="2023-12" db="EMBL/GenBank/DDBJ databases">
        <title>Fervidustalea candida gen. nov., sp. nov., a novel member of the family Paenibacillaceae isolated from a geothermal area.</title>
        <authorList>
            <person name="Li W.-J."/>
            <person name="Jiao J.-Y."/>
            <person name="Chen Y."/>
        </authorList>
    </citation>
    <scope>NUCLEOTIDE SEQUENCE</scope>
    <source>
        <strain evidence="3">SYSU GA230002</strain>
    </source>
</reference>
<dbReference type="NCBIfam" id="TIGR02605">
    <property type="entry name" value="CxxC_CxxC_SSSS"/>
    <property type="match status" value="1"/>
</dbReference>
<protein>
    <submittedName>
        <fullName evidence="3">FmdB family zinc ribbon protein</fullName>
    </submittedName>
</protein>
<evidence type="ECO:0000259" key="2">
    <source>
        <dbReference type="SMART" id="SM00834"/>
    </source>
</evidence>
<dbReference type="SMART" id="SM00834">
    <property type="entry name" value="CxxC_CXXC_SSSS"/>
    <property type="match status" value="1"/>
</dbReference>
<dbReference type="RefSeq" id="WP_371752258.1">
    <property type="nucleotide sequence ID" value="NZ_JAYJLD010000001.1"/>
</dbReference>
<evidence type="ECO:0000256" key="1">
    <source>
        <dbReference type="SAM" id="MobiDB-lite"/>
    </source>
</evidence>
<dbReference type="Pfam" id="PF09723">
    <property type="entry name" value="Zn_ribbon_8"/>
    <property type="match status" value="1"/>
</dbReference>
<comment type="caution">
    <text evidence="3">The sequence shown here is derived from an EMBL/GenBank/DDBJ whole genome shotgun (WGS) entry which is preliminary data.</text>
</comment>
<dbReference type="Proteomes" id="UP001310386">
    <property type="component" value="Unassembled WGS sequence"/>
</dbReference>
<name>A0ABU5ZCA6_9BACL</name>
<evidence type="ECO:0000313" key="3">
    <source>
        <dbReference type="EMBL" id="MEB3100145.1"/>
    </source>
</evidence>
<organism evidence="3 4">
    <name type="scientific">Ferviditalea candida</name>
    <dbReference type="NCBI Taxonomy" id="3108399"/>
    <lineage>
        <taxon>Bacteria</taxon>
        <taxon>Bacillati</taxon>
        <taxon>Bacillota</taxon>
        <taxon>Bacilli</taxon>
        <taxon>Bacillales</taxon>
        <taxon>Paenibacillaceae</taxon>
        <taxon>Ferviditalea</taxon>
    </lineage>
</organism>
<gene>
    <name evidence="3" type="ORF">VF724_00525</name>
</gene>
<feature type="compositionally biased region" description="Basic and acidic residues" evidence="1">
    <location>
        <begin position="56"/>
        <end position="70"/>
    </location>
</feature>
<feature type="region of interest" description="Disordered" evidence="1">
    <location>
        <begin position="56"/>
        <end position="98"/>
    </location>
</feature>
<dbReference type="InterPro" id="IPR013429">
    <property type="entry name" value="Regulatory_FmdB_Zinc_ribbon"/>
</dbReference>